<proteinExistence type="predicted"/>
<dbReference type="RefSeq" id="XP_056049617.1">
    <property type="nucleotide sequence ID" value="XM_056196050.1"/>
</dbReference>
<dbReference type="GO" id="GO:0003677">
    <property type="term" value="F:DNA binding"/>
    <property type="evidence" value="ECO:0007669"/>
    <property type="project" value="InterPro"/>
</dbReference>
<organism evidence="8 9">
    <name type="scientific">Akanthomyces muscarius</name>
    <name type="common">Entomopathogenic fungus</name>
    <name type="synonym">Lecanicillium muscarium</name>
    <dbReference type="NCBI Taxonomy" id="2231603"/>
    <lineage>
        <taxon>Eukaryota</taxon>
        <taxon>Fungi</taxon>
        <taxon>Dikarya</taxon>
        <taxon>Ascomycota</taxon>
        <taxon>Pezizomycotina</taxon>
        <taxon>Sordariomycetes</taxon>
        <taxon>Hypocreomycetidae</taxon>
        <taxon>Hypocreales</taxon>
        <taxon>Cordycipitaceae</taxon>
        <taxon>Akanthomyces</taxon>
    </lineage>
</organism>
<evidence type="ECO:0000313" key="9">
    <source>
        <dbReference type="Proteomes" id="UP001144673"/>
    </source>
</evidence>
<gene>
    <name evidence="8" type="ORF">LMH87_004778</name>
</gene>
<keyword evidence="3" id="KW-0805">Transcription regulation</keyword>
<feature type="region of interest" description="Disordered" evidence="6">
    <location>
        <begin position="136"/>
        <end position="162"/>
    </location>
</feature>
<dbReference type="PROSITE" id="PS00463">
    <property type="entry name" value="ZN2_CY6_FUNGAL_1"/>
    <property type="match status" value="1"/>
</dbReference>
<feature type="compositionally biased region" description="Polar residues" evidence="6">
    <location>
        <begin position="145"/>
        <end position="162"/>
    </location>
</feature>
<dbReference type="CDD" id="cd00067">
    <property type="entry name" value="GAL4"/>
    <property type="match status" value="1"/>
</dbReference>
<protein>
    <recommendedName>
        <fullName evidence="7">Zn(2)-C6 fungal-type domain-containing protein</fullName>
    </recommendedName>
</protein>
<dbReference type="GO" id="GO:0006351">
    <property type="term" value="P:DNA-templated transcription"/>
    <property type="evidence" value="ECO:0007669"/>
    <property type="project" value="InterPro"/>
</dbReference>
<dbReference type="Pfam" id="PF04082">
    <property type="entry name" value="Fungal_trans"/>
    <property type="match status" value="1"/>
</dbReference>
<keyword evidence="2" id="KW-0479">Metal-binding</keyword>
<evidence type="ECO:0000256" key="2">
    <source>
        <dbReference type="ARBA" id="ARBA00022723"/>
    </source>
</evidence>
<name>A0A9W8UFX7_AKAMU</name>
<dbReference type="Pfam" id="PF00172">
    <property type="entry name" value="Zn_clus"/>
    <property type="match status" value="1"/>
</dbReference>
<dbReference type="PANTHER" id="PTHR47338:SF10">
    <property type="entry name" value="TRANSCRIPTION FACTOR DOMAIN-CONTAINING PROTEIN-RELATED"/>
    <property type="match status" value="1"/>
</dbReference>
<dbReference type="InterPro" id="IPR036864">
    <property type="entry name" value="Zn2-C6_fun-type_DNA-bd_sf"/>
</dbReference>
<feature type="domain" description="Zn(2)-C6 fungal-type" evidence="7">
    <location>
        <begin position="26"/>
        <end position="56"/>
    </location>
</feature>
<evidence type="ECO:0000259" key="7">
    <source>
        <dbReference type="PROSITE" id="PS50048"/>
    </source>
</evidence>
<dbReference type="InterPro" id="IPR001138">
    <property type="entry name" value="Zn2Cys6_DnaBD"/>
</dbReference>
<dbReference type="EMBL" id="JAJHUN010000011">
    <property type="protein sequence ID" value="KAJ4145947.1"/>
    <property type="molecule type" value="Genomic_DNA"/>
</dbReference>
<keyword evidence="4" id="KW-0804">Transcription</keyword>
<dbReference type="GO" id="GO:0008270">
    <property type="term" value="F:zinc ion binding"/>
    <property type="evidence" value="ECO:0007669"/>
    <property type="project" value="InterPro"/>
</dbReference>
<evidence type="ECO:0000256" key="6">
    <source>
        <dbReference type="SAM" id="MobiDB-lite"/>
    </source>
</evidence>
<dbReference type="SMART" id="SM00906">
    <property type="entry name" value="Fungal_trans"/>
    <property type="match status" value="1"/>
</dbReference>
<dbReference type="Proteomes" id="UP001144673">
    <property type="component" value="Chromosome 2"/>
</dbReference>
<dbReference type="GO" id="GO:0005634">
    <property type="term" value="C:nucleus"/>
    <property type="evidence" value="ECO:0007669"/>
    <property type="project" value="UniProtKB-SubCell"/>
</dbReference>
<feature type="region of interest" description="Disordered" evidence="6">
    <location>
        <begin position="1"/>
        <end position="20"/>
    </location>
</feature>
<dbReference type="GeneID" id="80891937"/>
<feature type="region of interest" description="Disordered" evidence="6">
    <location>
        <begin position="86"/>
        <end position="114"/>
    </location>
</feature>
<keyword evidence="9" id="KW-1185">Reference proteome</keyword>
<dbReference type="InterPro" id="IPR050815">
    <property type="entry name" value="TF_fung"/>
</dbReference>
<evidence type="ECO:0000256" key="3">
    <source>
        <dbReference type="ARBA" id="ARBA00023015"/>
    </source>
</evidence>
<dbReference type="PROSITE" id="PS50048">
    <property type="entry name" value="ZN2_CY6_FUNGAL_2"/>
    <property type="match status" value="1"/>
</dbReference>
<dbReference type="GO" id="GO:0000981">
    <property type="term" value="F:DNA-binding transcription factor activity, RNA polymerase II-specific"/>
    <property type="evidence" value="ECO:0007669"/>
    <property type="project" value="InterPro"/>
</dbReference>
<dbReference type="InterPro" id="IPR007219">
    <property type="entry name" value="XnlR_reg_dom"/>
</dbReference>
<dbReference type="KEGG" id="amus:LMH87_004778"/>
<feature type="compositionally biased region" description="Low complexity" evidence="6">
    <location>
        <begin position="11"/>
        <end position="20"/>
    </location>
</feature>
<evidence type="ECO:0000256" key="1">
    <source>
        <dbReference type="ARBA" id="ARBA00004123"/>
    </source>
</evidence>
<dbReference type="SUPFAM" id="SSF57701">
    <property type="entry name" value="Zn2/Cys6 DNA-binding domain"/>
    <property type="match status" value="1"/>
</dbReference>
<reference evidence="8" key="1">
    <citation type="journal article" date="2023" name="Access Microbiol">
        <title>De-novo genome assembly for Akanthomyces muscarius, a biocontrol agent of insect agricultural pests.</title>
        <authorList>
            <person name="Erdos Z."/>
            <person name="Studholme D.J."/>
            <person name="Raymond B."/>
            <person name="Sharma M."/>
        </authorList>
    </citation>
    <scope>NUCLEOTIDE SEQUENCE</scope>
    <source>
        <strain evidence="8">Ve6</strain>
    </source>
</reference>
<evidence type="ECO:0000256" key="5">
    <source>
        <dbReference type="ARBA" id="ARBA00023242"/>
    </source>
</evidence>
<dbReference type="Gene3D" id="4.10.240.10">
    <property type="entry name" value="Zn(2)-C6 fungal-type DNA-binding domain"/>
    <property type="match status" value="1"/>
</dbReference>
<dbReference type="CDD" id="cd12148">
    <property type="entry name" value="fungal_TF_MHR"/>
    <property type="match status" value="1"/>
</dbReference>
<feature type="compositionally biased region" description="Polar residues" evidence="6">
    <location>
        <begin position="94"/>
        <end position="110"/>
    </location>
</feature>
<evidence type="ECO:0000256" key="4">
    <source>
        <dbReference type="ARBA" id="ARBA00023163"/>
    </source>
</evidence>
<dbReference type="PANTHER" id="PTHR47338">
    <property type="entry name" value="ZN(II)2CYS6 TRANSCRIPTION FACTOR (EUROFUNG)-RELATED"/>
    <property type="match status" value="1"/>
</dbReference>
<comment type="caution">
    <text evidence="8">The sequence shown here is derived from an EMBL/GenBank/DDBJ whole genome shotgun (WGS) entry which is preliminary data.</text>
</comment>
<keyword evidence="5" id="KW-0539">Nucleus</keyword>
<comment type="subcellular location">
    <subcellularLocation>
        <location evidence="1">Nucleus</location>
    </subcellularLocation>
</comment>
<dbReference type="SMART" id="SM00066">
    <property type="entry name" value="GAL4"/>
    <property type="match status" value="1"/>
</dbReference>
<dbReference type="AlphaFoldDB" id="A0A9W8UFX7"/>
<evidence type="ECO:0000313" key="8">
    <source>
        <dbReference type="EMBL" id="KAJ4145947.1"/>
    </source>
</evidence>
<accession>A0A9W8UFX7</accession>
<sequence length="591" mass="66093">MSASPLGHLVTPEPTTPTTRTLARMSCESCRERKQKCDRQLTKCRRCVALGHECRYPASRKSHKGGRRRVADLELKILQLEDRIRTSSHDEVSHPQQDQHVLDTPASTHRSPVEKPIETPISVQSVRDEIEHDTPTGIYADTSYEDTPQPSLGPSTSNFSPNELVSSEVQKTLTILYFENCYPVAPMLHRSRHLAALALPTTRQPASCLQHIIMALGAATDAQFASLETPLYERARHLAEQDEFKSSDTISVAHAQCWFLISHFEAQRVFFSRAFVSLGRSIRHAQMLNLHGLDRDSKHAPNLYSQCKPAEDWIELEERRRTWWNIYTCDRLTSATSGLPAAIDDRKMYTPLPASEEAFESGQQEEPITLQEMLRGHEAIKSSLAARVLAAHLYYQVTDSSTQHVDAGAAPSSDEYWTQHRVVENALMSLMVRLPPHLQLPQSSHRHEAVFTNILIHTATACLHKTAVQRTRSDSSDLACEFHRRQSRGRMRAAAAETLAVFRLAERLLAGVRNPIQDYAAYVAALVFLEDFAVEQSADSQDGLAFLLQALQTDGGHEGHEVRRMLAGQLGAELARLGIELPTPSEASLSV</sequence>